<accession>A0A7M7K0Y6</accession>
<proteinExistence type="predicted"/>
<evidence type="ECO:0000313" key="3">
    <source>
        <dbReference type="Proteomes" id="UP000594260"/>
    </source>
</evidence>
<dbReference type="PANTHER" id="PTHR12277">
    <property type="entry name" value="ALPHA/BETA HYDROLASE DOMAIN-CONTAINING PROTEIN"/>
    <property type="match status" value="1"/>
</dbReference>
<dbReference type="KEGG" id="vde:111248187"/>
<organism evidence="2 3">
    <name type="scientific">Varroa destructor</name>
    <name type="common">Honeybee mite</name>
    <dbReference type="NCBI Taxonomy" id="109461"/>
    <lineage>
        <taxon>Eukaryota</taxon>
        <taxon>Metazoa</taxon>
        <taxon>Ecdysozoa</taxon>
        <taxon>Arthropoda</taxon>
        <taxon>Chelicerata</taxon>
        <taxon>Arachnida</taxon>
        <taxon>Acari</taxon>
        <taxon>Parasitiformes</taxon>
        <taxon>Mesostigmata</taxon>
        <taxon>Gamasina</taxon>
        <taxon>Dermanyssoidea</taxon>
        <taxon>Varroidae</taxon>
        <taxon>Varroa</taxon>
    </lineage>
</organism>
<name>A0A7M7K0Y6_VARDE</name>
<evidence type="ECO:0000313" key="2">
    <source>
        <dbReference type="EnsemblMetazoa" id="XP_022655808"/>
    </source>
</evidence>
<dbReference type="Proteomes" id="UP000594260">
    <property type="component" value="Unplaced"/>
</dbReference>
<dbReference type="OrthoDB" id="446723at2759"/>
<dbReference type="Gene3D" id="3.40.50.1820">
    <property type="entry name" value="alpha/beta hydrolase"/>
    <property type="match status" value="1"/>
</dbReference>
<sequence>MKMLEYEKMGNKVPEGVNSPSTPTPTLSNTWSPPVNSRKRKRRKSRFADFCCKIASIFCCPPTRTSIVRKLAFHPPVPSQYCLVEDKTAEFGLRIKANKPKLLRVYPDFEECCKQAEIFNVKKKDGNLLAGLRVRCPVLNKPKRGQRSPDTRVTVFYSHPNAVDLADVLPYAVDFSKTFFCDFISYDYTGYGQNLGEPSEAQILCDAECVFQHVRVQLKTNLRRLILFGESIGSVPSIHLATRYKVRGLILQGALASGIKVFFPFVDANPFGIDCFRNIERVSNILCPVLFVHGTHDEICDFKAAKEMYKKCPRAVKPLWVLGAGHSDCNEHDQYEQRIRKFMQTLK</sequence>
<dbReference type="GO" id="GO:0010008">
    <property type="term" value="C:endosome membrane"/>
    <property type="evidence" value="ECO:0007669"/>
    <property type="project" value="TreeGrafter"/>
</dbReference>
<dbReference type="InParanoid" id="A0A7M7K0Y6"/>
<dbReference type="GO" id="GO:0008474">
    <property type="term" value="F:palmitoyl-(protein) hydrolase activity"/>
    <property type="evidence" value="ECO:0007669"/>
    <property type="project" value="TreeGrafter"/>
</dbReference>
<feature type="region of interest" description="Disordered" evidence="1">
    <location>
        <begin position="10"/>
        <end position="40"/>
    </location>
</feature>
<dbReference type="InterPro" id="IPR029058">
    <property type="entry name" value="AB_hydrolase_fold"/>
</dbReference>
<dbReference type="AlphaFoldDB" id="A0A7M7K0Y6"/>
<dbReference type="GeneID" id="111248187"/>
<evidence type="ECO:0000256" key="1">
    <source>
        <dbReference type="SAM" id="MobiDB-lite"/>
    </source>
</evidence>
<dbReference type="PANTHER" id="PTHR12277:SF81">
    <property type="entry name" value="PROTEIN ABHD13"/>
    <property type="match status" value="1"/>
</dbReference>
<dbReference type="EnsemblMetazoa" id="XM_022800073">
    <property type="protein sequence ID" value="XP_022655808"/>
    <property type="gene ID" value="LOC111248187"/>
</dbReference>
<dbReference type="GO" id="GO:0005886">
    <property type="term" value="C:plasma membrane"/>
    <property type="evidence" value="ECO:0007669"/>
    <property type="project" value="TreeGrafter"/>
</dbReference>
<dbReference type="SUPFAM" id="SSF53474">
    <property type="entry name" value="alpha/beta-Hydrolases"/>
    <property type="match status" value="1"/>
</dbReference>
<keyword evidence="3" id="KW-1185">Reference proteome</keyword>
<protein>
    <submittedName>
        <fullName evidence="2">Uncharacterized protein</fullName>
    </submittedName>
</protein>
<dbReference type="RefSeq" id="XP_022655808.1">
    <property type="nucleotide sequence ID" value="XM_022800073.1"/>
</dbReference>
<feature type="compositionally biased region" description="Low complexity" evidence="1">
    <location>
        <begin position="19"/>
        <end position="34"/>
    </location>
</feature>
<reference evidence="2" key="1">
    <citation type="submission" date="2021-01" db="UniProtKB">
        <authorList>
            <consortium name="EnsemblMetazoa"/>
        </authorList>
    </citation>
    <scope>IDENTIFICATION</scope>
</reference>